<reference evidence="1 2" key="1">
    <citation type="submission" date="2018-11" db="EMBL/GenBank/DDBJ databases">
        <authorList>
            <consortium name="Pathogen Informatics"/>
        </authorList>
    </citation>
    <scope>NUCLEOTIDE SEQUENCE [LARGE SCALE GENOMIC DNA]</scope>
</reference>
<name>A0A3P6QS50_DIBLA</name>
<dbReference type="Proteomes" id="UP000281553">
    <property type="component" value="Unassembled WGS sequence"/>
</dbReference>
<dbReference type="OrthoDB" id="6278451at2759"/>
<accession>A0A3P6QS50</accession>
<keyword evidence="2" id="KW-1185">Reference proteome</keyword>
<sequence length="185" mass="21035">MMSRFVLCSAGLCAYRLFIAHFCLKTFLLVNRLLNLPCFLRWIQRLVSEVKPLRPLVCNAILGRYVEFSAGVTTERGVSASETTILPPGEMLAEQSLLARYFQQLDAVNRDSRKSLVDIIPAPLLQEQFYRGVFAIELIRQYDRIAHLDVDDKPIADDIFLALAIRHASYPSRVSVMPNIAIMMM</sequence>
<dbReference type="AlphaFoldDB" id="A0A3P6QS50"/>
<dbReference type="EMBL" id="UYRU01001997">
    <property type="protein sequence ID" value="VDK33038.1"/>
    <property type="molecule type" value="Genomic_DNA"/>
</dbReference>
<evidence type="ECO:0000313" key="1">
    <source>
        <dbReference type="EMBL" id="VDK33038.1"/>
    </source>
</evidence>
<evidence type="ECO:0000313" key="2">
    <source>
        <dbReference type="Proteomes" id="UP000281553"/>
    </source>
</evidence>
<gene>
    <name evidence="1" type="ORF">DILT_LOCUS477</name>
</gene>
<protein>
    <submittedName>
        <fullName evidence="1">Uncharacterized protein</fullName>
    </submittedName>
</protein>
<proteinExistence type="predicted"/>
<organism evidence="1 2">
    <name type="scientific">Dibothriocephalus latus</name>
    <name type="common">Fish tapeworm</name>
    <name type="synonym">Diphyllobothrium latum</name>
    <dbReference type="NCBI Taxonomy" id="60516"/>
    <lineage>
        <taxon>Eukaryota</taxon>
        <taxon>Metazoa</taxon>
        <taxon>Spiralia</taxon>
        <taxon>Lophotrochozoa</taxon>
        <taxon>Platyhelminthes</taxon>
        <taxon>Cestoda</taxon>
        <taxon>Eucestoda</taxon>
        <taxon>Diphyllobothriidea</taxon>
        <taxon>Diphyllobothriidae</taxon>
        <taxon>Dibothriocephalus</taxon>
    </lineage>
</organism>